<name>A0A3P3W0J6_9MICO</name>
<dbReference type="AlphaFoldDB" id="A0A3P3W0J6"/>
<evidence type="ECO:0000256" key="2">
    <source>
        <dbReference type="ARBA" id="ARBA00022692"/>
    </source>
</evidence>
<dbReference type="PANTHER" id="PTHR23527">
    <property type="entry name" value="BLL3282 PROTEIN"/>
    <property type="match status" value="1"/>
</dbReference>
<evidence type="ECO:0000313" key="8">
    <source>
        <dbReference type="Proteomes" id="UP000274391"/>
    </source>
</evidence>
<reference evidence="7 8" key="1">
    <citation type="submission" date="2018-11" db="EMBL/GenBank/DDBJ databases">
        <title>YIM 102482-1 draft genome.</title>
        <authorList>
            <person name="Li G."/>
            <person name="Jiang Y."/>
        </authorList>
    </citation>
    <scope>NUCLEOTIDE SEQUENCE [LARGE SCALE GENOMIC DNA]</scope>
    <source>
        <strain evidence="7 8">YIM 102482-1</strain>
    </source>
</reference>
<dbReference type="InterPro" id="IPR036259">
    <property type="entry name" value="MFS_trans_sf"/>
</dbReference>
<organism evidence="7 8">
    <name type="scientific">Gulosibacter macacae</name>
    <dbReference type="NCBI Taxonomy" id="2488791"/>
    <lineage>
        <taxon>Bacteria</taxon>
        <taxon>Bacillati</taxon>
        <taxon>Actinomycetota</taxon>
        <taxon>Actinomycetes</taxon>
        <taxon>Micrococcales</taxon>
        <taxon>Microbacteriaceae</taxon>
        <taxon>Gulosibacter</taxon>
    </lineage>
</organism>
<comment type="caution">
    <text evidence="7">The sequence shown here is derived from an EMBL/GenBank/DDBJ whole genome shotgun (WGS) entry which is preliminary data.</text>
</comment>
<gene>
    <name evidence="7" type="ORF">EG850_02350</name>
</gene>
<feature type="transmembrane region" description="Helical" evidence="5">
    <location>
        <begin position="168"/>
        <end position="186"/>
    </location>
</feature>
<feature type="transmembrane region" description="Helical" evidence="5">
    <location>
        <begin position="77"/>
        <end position="95"/>
    </location>
</feature>
<dbReference type="OrthoDB" id="7030876at2"/>
<dbReference type="InterPro" id="IPR020846">
    <property type="entry name" value="MFS_dom"/>
</dbReference>
<feature type="domain" description="Major facilitator superfamily (MFS) profile" evidence="6">
    <location>
        <begin position="7"/>
        <end position="396"/>
    </location>
</feature>
<comment type="subcellular location">
    <subcellularLocation>
        <location evidence="1">Cell membrane</location>
        <topology evidence="1">Multi-pass membrane protein</topology>
    </subcellularLocation>
</comment>
<evidence type="ECO:0000256" key="5">
    <source>
        <dbReference type="SAM" id="Phobius"/>
    </source>
</evidence>
<sequence>MSDPTPKAPLSLLVALVVAMAMGPVFNFGMSALAPEIVDAYDITEGQFGLLITVLFLAAGLSATLLGVLADRLSARAQLLIIHLGTALAFIIAATGDNYGWLIVAVIISGIAQAQSNPVTNRIVATEVPRASRSGWMGAKQSGVQVGLLFAGVTFPLVGLAFGWSGAAIFGAALTIPAIVLSWVVTKRLRQPTASTRTAAANEAASQRPSAAMWLFPVASFLNAAGTQGFNGFAALFAVRAVDLPLTVAGCLLSIIGVIGIIGRIGWGRVAGKRERPAQLLAIMSIGGIVTMLILIAADQTGQAWLLWLAVPLHAALPLAANVVINSGIVAAVPPARVGVASGLVATGMYLGFALGPLIVGSLVDLTGAYTAGWAVLAGTYLGCTIIAIVLYRVLEQGKS</sequence>
<evidence type="ECO:0000256" key="4">
    <source>
        <dbReference type="ARBA" id="ARBA00023136"/>
    </source>
</evidence>
<dbReference type="PANTHER" id="PTHR23527:SF1">
    <property type="entry name" value="BLL3282 PROTEIN"/>
    <property type="match status" value="1"/>
</dbReference>
<dbReference type="SUPFAM" id="SSF103473">
    <property type="entry name" value="MFS general substrate transporter"/>
    <property type="match status" value="1"/>
</dbReference>
<evidence type="ECO:0000256" key="3">
    <source>
        <dbReference type="ARBA" id="ARBA00022989"/>
    </source>
</evidence>
<dbReference type="Gene3D" id="1.20.1250.20">
    <property type="entry name" value="MFS general substrate transporter like domains"/>
    <property type="match status" value="2"/>
</dbReference>
<dbReference type="EMBL" id="RQVS01000002">
    <property type="protein sequence ID" value="RRJ88304.1"/>
    <property type="molecule type" value="Genomic_DNA"/>
</dbReference>
<dbReference type="Proteomes" id="UP000274391">
    <property type="component" value="Unassembled WGS sequence"/>
</dbReference>
<dbReference type="PROSITE" id="PS50850">
    <property type="entry name" value="MFS"/>
    <property type="match status" value="1"/>
</dbReference>
<accession>A0A3P3W0J6</accession>
<feature type="transmembrane region" description="Helical" evidence="5">
    <location>
        <begin position="142"/>
        <end position="162"/>
    </location>
</feature>
<feature type="transmembrane region" description="Helical" evidence="5">
    <location>
        <begin position="101"/>
        <end position="121"/>
    </location>
</feature>
<feature type="transmembrane region" description="Helical" evidence="5">
    <location>
        <begin position="304"/>
        <end position="325"/>
    </location>
</feature>
<feature type="transmembrane region" description="Helical" evidence="5">
    <location>
        <begin position="337"/>
        <end position="360"/>
    </location>
</feature>
<dbReference type="InterPro" id="IPR011701">
    <property type="entry name" value="MFS"/>
</dbReference>
<protein>
    <submittedName>
        <fullName evidence="7">MFS transporter</fullName>
    </submittedName>
</protein>
<evidence type="ECO:0000256" key="1">
    <source>
        <dbReference type="ARBA" id="ARBA00004651"/>
    </source>
</evidence>
<dbReference type="Pfam" id="PF07690">
    <property type="entry name" value="MFS_1"/>
    <property type="match status" value="1"/>
</dbReference>
<evidence type="ECO:0000259" key="6">
    <source>
        <dbReference type="PROSITE" id="PS50850"/>
    </source>
</evidence>
<feature type="transmembrane region" description="Helical" evidence="5">
    <location>
        <begin position="372"/>
        <end position="395"/>
    </location>
</feature>
<dbReference type="InterPro" id="IPR052952">
    <property type="entry name" value="MFS-Transporter"/>
</dbReference>
<dbReference type="GO" id="GO:0005886">
    <property type="term" value="C:plasma membrane"/>
    <property type="evidence" value="ECO:0007669"/>
    <property type="project" value="UniProtKB-SubCell"/>
</dbReference>
<keyword evidence="8" id="KW-1185">Reference proteome</keyword>
<keyword evidence="3 5" id="KW-1133">Transmembrane helix</keyword>
<proteinExistence type="predicted"/>
<feature type="transmembrane region" description="Helical" evidence="5">
    <location>
        <begin position="50"/>
        <end position="70"/>
    </location>
</feature>
<keyword evidence="2 5" id="KW-0812">Transmembrane</keyword>
<dbReference type="RefSeq" id="WP_124969456.1">
    <property type="nucleotide sequence ID" value="NZ_RQVS01000002.1"/>
</dbReference>
<evidence type="ECO:0000313" key="7">
    <source>
        <dbReference type="EMBL" id="RRJ88304.1"/>
    </source>
</evidence>
<feature type="transmembrane region" description="Helical" evidence="5">
    <location>
        <begin position="214"/>
        <end position="238"/>
    </location>
</feature>
<feature type="transmembrane region" description="Helical" evidence="5">
    <location>
        <begin position="279"/>
        <end position="298"/>
    </location>
</feature>
<feature type="transmembrane region" description="Helical" evidence="5">
    <location>
        <begin position="244"/>
        <end position="267"/>
    </location>
</feature>
<keyword evidence="4 5" id="KW-0472">Membrane</keyword>
<dbReference type="GO" id="GO:0022857">
    <property type="term" value="F:transmembrane transporter activity"/>
    <property type="evidence" value="ECO:0007669"/>
    <property type="project" value="InterPro"/>
</dbReference>